<proteinExistence type="predicted"/>
<dbReference type="Gene3D" id="3.20.20.70">
    <property type="entry name" value="Aldolase class I"/>
    <property type="match status" value="1"/>
</dbReference>
<dbReference type="InterPro" id="IPR017853">
    <property type="entry name" value="GH"/>
</dbReference>
<evidence type="ECO:0000256" key="2">
    <source>
        <dbReference type="ARBA" id="ARBA00023295"/>
    </source>
</evidence>
<dbReference type="PROSITE" id="PS00512">
    <property type="entry name" value="ALPHA_GALACTOSIDASE"/>
    <property type="match status" value="1"/>
</dbReference>
<dbReference type="GO" id="GO:0004553">
    <property type="term" value="F:hydrolase activity, hydrolyzing O-glycosyl compounds"/>
    <property type="evidence" value="ECO:0007669"/>
    <property type="project" value="InterPro"/>
</dbReference>
<organism evidence="4 5">
    <name type="scientific">Oceaniferula marina</name>
    <dbReference type="NCBI Taxonomy" id="2748318"/>
    <lineage>
        <taxon>Bacteria</taxon>
        <taxon>Pseudomonadati</taxon>
        <taxon>Verrucomicrobiota</taxon>
        <taxon>Verrucomicrobiia</taxon>
        <taxon>Verrucomicrobiales</taxon>
        <taxon>Verrucomicrobiaceae</taxon>
        <taxon>Oceaniferula</taxon>
    </lineage>
</organism>
<keyword evidence="1" id="KW-0378">Hydrolase</keyword>
<feature type="chain" id="PRO_5032433803" evidence="3">
    <location>
        <begin position="27"/>
        <end position="878"/>
    </location>
</feature>
<dbReference type="GO" id="GO:0005975">
    <property type="term" value="P:carbohydrate metabolic process"/>
    <property type="evidence" value="ECO:0007669"/>
    <property type="project" value="InterPro"/>
</dbReference>
<dbReference type="Proteomes" id="UP000557872">
    <property type="component" value="Unassembled WGS sequence"/>
</dbReference>
<dbReference type="RefSeq" id="WP_178931054.1">
    <property type="nucleotide sequence ID" value="NZ_JACBAZ010000001.1"/>
</dbReference>
<dbReference type="SUPFAM" id="SSF51445">
    <property type="entry name" value="(Trans)glycosidases"/>
    <property type="match status" value="1"/>
</dbReference>
<evidence type="ECO:0000256" key="3">
    <source>
        <dbReference type="SAM" id="SignalP"/>
    </source>
</evidence>
<evidence type="ECO:0000313" key="4">
    <source>
        <dbReference type="EMBL" id="NWK54532.1"/>
    </source>
</evidence>
<accession>A0A851GC77</accession>
<evidence type="ECO:0000256" key="1">
    <source>
        <dbReference type="ARBA" id="ARBA00022801"/>
    </source>
</evidence>
<keyword evidence="2" id="KW-0326">Glycosidase</keyword>
<sequence>MKMMSINKASLAVGLFASMISISDMYADLPEVKAAFADAEVLSKGNLLTVSTGRVSREWRWTEKGLVTSSLRDLNSGDEWVEGPVTENADWKFPGLTEGQARLISLTATPSDDEGFTSDHLEVLAEMEYPSTGVKLKYAIWVYPKAPGIRTQVWLKGGKNIARSKQETKSDGVKFKVISGVSHVAPESAQEHKIAKLYQLSTLYAPKNIELKMEGMRHDRDYKVMVSWWDAGSGSRRIQSIQALSMDGESKVQVVKPVALPSWRDKKMPEIVSFDIPDSVRVGDAVNIKVIKEGGVNVCVSEVWVYESEGGKAAGALNLNGDPKRISELNSMAPDGYRLSSYMNCGGKAKKVNAKQNEASERRVDFLPVKQDRLTAFGYYNDTQHRHTEDHHMSRQEPMTGDSVDWASVLFAENNKGGIAWVKESHKCVNRSGVDTGAFKKDKAGLHNTGSGLSAEYLHPEEYRWCWATWTVLYSEASSDQRELAMKEFDRARFPVDPKRDVWVKANTWGSGNGGGDSMSRAAESEVLKEIDSVTDLGIDVLQIDDGWQKGRSNEADKKKNEWSTRDDWYPKGWSVVRDAAASKGLRLGLWTAARAELDDLKRNFDEGGFETWKYDFAHISNYDHLYSHWNKLRSFLLYTEHKARMAVDVTENAPRFGYFWARDFGCVWLSNRKPNTPANTIPQPTLMLRENRELAEYVNLNKFELPIQNFARVNRQKSDAHLYGHGYEVALGLMGIPTFFQSTYYYKGSDRDEVRDLLSIYKPVQHELYQSYVFAMGDEPNGAAWSGFQWVKPGSKTGYLLVFRERKNTEAARHVSIRFCEAGDKLKVTDLRTEKLSESVVSSDKKVALEIQSAADFVFLKYELLSHKDLTGAQKKN</sequence>
<keyword evidence="5" id="KW-1185">Reference proteome</keyword>
<name>A0A851GC77_9BACT</name>
<dbReference type="InterPro" id="IPR000111">
    <property type="entry name" value="Glyco_hydro_27/36_CS"/>
</dbReference>
<keyword evidence="3" id="KW-0732">Signal</keyword>
<gene>
    <name evidence="4" type="ORF">HW115_02845</name>
</gene>
<protein>
    <submittedName>
        <fullName evidence="4">Alpha-galactosidase</fullName>
    </submittedName>
</protein>
<reference evidence="4 5" key="1">
    <citation type="submission" date="2020-07" db="EMBL/GenBank/DDBJ databases">
        <title>Roseicoccus Jingziensis gen. nov., sp. nov., isolated from coastal seawater.</title>
        <authorList>
            <person name="Feng X."/>
        </authorList>
    </citation>
    <scope>NUCLEOTIDE SEQUENCE [LARGE SCALE GENOMIC DNA]</scope>
    <source>
        <strain evidence="4 5">N1E253</strain>
    </source>
</reference>
<feature type="signal peptide" evidence="3">
    <location>
        <begin position="1"/>
        <end position="26"/>
    </location>
</feature>
<comment type="caution">
    <text evidence="4">The sequence shown here is derived from an EMBL/GenBank/DDBJ whole genome shotgun (WGS) entry which is preliminary data.</text>
</comment>
<evidence type="ECO:0000313" key="5">
    <source>
        <dbReference type="Proteomes" id="UP000557872"/>
    </source>
</evidence>
<dbReference type="InterPro" id="IPR013785">
    <property type="entry name" value="Aldolase_TIM"/>
</dbReference>
<dbReference type="AlphaFoldDB" id="A0A851GC77"/>
<dbReference type="EMBL" id="JACBAZ010000001">
    <property type="protein sequence ID" value="NWK54532.1"/>
    <property type="molecule type" value="Genomic_DNA"/>
</dbReference>